<dbReference type="InterPro" id="IPR002059">
    <property type="entry name" value="CSP_DNA-bd"/>
</dbReference>
<feature type="domain" description="C2H2-type" evidence="6">
    <location>
        <begin position="224"/>
        <end position="251"/>
    </location>
</feature>
<accession>A0A521DQR3</accession>
<dbReference type="InterPro" id="IPR036236">
    <property type="entry name" value="Znf_C2H2_sf"/>
</dbReference>
<dbReference type="SUPFAM" id="SSF50249">
    <property type="entry name" value="Nucleic acid-binding proteins"/>
    <property type="match status" value="1"/>
</dbReference>
<dbReference type="Proteomes" id="UP000319712">
    <property type="component" value="Unassembled WGS sequence"/>
</dbReference>
<proteinExistence type="predicted"/>
<dbReference type="InterPro" id="IPR012340">
    <property type="entry name" value="NA-bd_OB-fold"/>
</dbReference>
<keyword evidence="3" id="KW-0863">Zinc-finger</keyword>
<dbReference type="InterPro" id="IPR019844">
    <property type="entry name" value="CSD_CS"/>
</dbReference>
<evidence type="ECO:0000259" key="7">
    <source>
        <dbReference type="PROSITE" id="PS51857"/>
    </source>
</evidence>
<keyword evidence="9" id="KW-1185">Reference proteome</keyword>
<gene>
    <name evidence="8" type="ORF">SAMN06264867_107186</name>
</gene>
<sequence length="359" mass="39818">MSLQYDGGDRIRNPDRTDYQVGNRFKKVLETLPDSTVPEALVIVGILTRELTPVDTDPSEHRETAATITDPPSAEVPVETVQRTLWLLSKVRESLSEERKQAIGTLLSASGLNTPEGSESEGAQTSETGESVDSNVDSSNPTTGDIHEDEGGQNYLEKNYECEFCAEPFAREHELMSHLTSCTKRPDGARFGCDHCDRTYHSQHAVDRHVERTHDPEPEEKTVHRCADCGDEFDAPMDLLRHRASHTGHSSDTADTDDSSAPTGGQQMNDEFVAWDDVGVVDHSNSEDGYGFISTSEVADDVFFHVSDVAGRFPTEDDLLQYDIHETDRGYEAVNIEHKKRAESSTEPFASTRTRWGGN</sequence>
<dbReference type="PANTHER" id="PTHR24379:SF121">
    <property type="entry name" value="C2H2-TYPE DOMAIN-CONTAINING PROTEIN"/>
    <property type="match status" value="1"/>
</dbReference>
<keyword evidence="2" id="KW-0677">Repeat</keyword>
<dbReference type="CDD" id="cd04458">
    <property type="entry name" value="CSP_CDS"/>
    <property type="match status" value="1"/>
</dbReference>
<dbReference type="EMBL" id="FXTD01000007">
    <property type="protein sequence ID" value="SMO73441.1"/>
    <property type="molecule type" value="Genomic_DNA"/>
</dbReference>
<evidence type="ECO:0000256" key="3">
    <source>
        <dbReference type="ARBA" id="ARBA00022771"/>
    </source>
</evidence>
<protein>
    <submittedName>
        <fullName evidence="8">Cold shock protein, CspA family</fullName>
    </submittedName>
</protein>
<name>A0A521DQR3_9EURY</name>
<evidence type="ECO:0000313" key="8">
    <source>
        <dbReference type="EMBL" id="SMO73441.1"/>
    </source>
</evidence>
<reference evidence="8 9" key="1">
    <citation type="submission" date="2017-05" db="EMBL/GenBank/DDBJ databases">
        <authorList>
            <person name="Varghese N."/>
            <person name="Submissions S."/>
        </authorList>
    </citation>
    <scope>NUCLEOTIDE SEQUENCE [LARGE SCALE GENOMIC DNA]</scope>
    <source>
        <strain evidence="8 9">DSM 19504</strain>
    </source>
</reference>
<feature type="domain" description="CSD" evidence="7">
    <location>
        <begin position="276"/>
        <end position="338"/>
    </location>
</feature>
<dbReference type="Pfam" id="PF00313">
    <property type="entry name" value="CSD"/>
    <property type="match status" value="1"/>
</dbReference>
<feature type="domain" description="C2H2-type" evidence="6">
    <location>
        <begin position="191"/>
        <end position="219"/>
    </location>
</feature>
<evidence type="ECO:0000256" key="2">
    <source>
        <dbReference type="ARBA" id="ARBA00022737"/>
    </source>
</evidence>
<dbReference type="AlphaFoldDB" id="A0A521DQR3"/>
<dbReference type="GO" id="GO:0008270">
    <property type="term" value="F:zinc ion binding"/>
    <property type="evidence" value="ECO:0007669"/>
    <property type="project" value="UniProtKB-KW"/>
</dbReference>
<feature type="region of interest" description="Disordered" evidence="5">
    <location>
        <begin position="245"/>
        <end position="267"/>
    </location>
</feature>
<evidence type="ECO:0000256" key="5">
    <source>
        <dbReference type="SAM" id="MobiDB-lite"/>
    </source>
</evidence>
<dbReference type="SMART" id="SM00357">
    <property type="entry name" value="CSP"/>
    <property type="match status" value="1"/>
</dbReference>
<dbReference type="PROSITE" id="PS00028">
    <property type="entry name" value="ZINC_FINGER_C2H2_1"/>
    <property type="match status" value="2"/>
</dbReference>
<keyword evidence="4" id="KW-0862">Zinc</keyword>
<feature type="region of interest" description="Disordered" evidence="5">
    <location>
        <begin position="106"/>
        <end position="151"/>
    </location>
</feature>
<dbReference type="Gene3D" id="2.40.50.140">
    <property type="entry name" value="Nucleic acid-binding proteins"/>
    <property type="match status" value="1"/>
</dbReference>
<dbReference type="Gene3D" id="3.30.160.60">
    <property type="entry name" value="Classic Zinc Finger"/>
    <property type="match status" value="1"/>
</dbReference>
<dbReference type="InterPro" id="IPR013087">
    <property type="entry name" value="Znf_C2H2_type"/>
</dbReference>
<dbReference type="PROSITE" id="PS50157">
    <property type="entry name" value="ZINC_FINGER_C2H2_2"/>
    <property type="match status" value="2"/>
</dbReference>
<dbReference type="SUPFAM" id="SSF57667">
    <property type="entry name" value="beta-beta-alpha zinc fingers"/>
    <property type="match status" value="1"/>
</dbReference>
<dbReference type="SMART" id="SM00355">
    <property type="entry name" value="ZnF_C2H2"/>
    <property type="match status" value="3"/>
</dbReference>
<dbReference type="PROSITE" id="PS00352">
    <property type="entry name" value="CSD_1"/>
    <property type="match status" value="1"/>
</dbReference>
<evidence type="ECO:0000256" key="4">
    <source>
        <dbReference type="ARBA" id="ARBA00022833"/>
    </source>
</evidence>
<evidence type="ECO:0000259" key="6">
    <source>
        <dbReference type="PROSITE" id="PS50157"/>
    </source>
</evidence>
<feature type="region of interest" description="Disordered" evidence="5">
    <location>
        <begin position="54"/>
        <end position="76"/>
    </location>
</feature>
<feature type="compositionally biased region" description="Low complexity" evidence="5">
    <location>
        <begin position="247"/>
        <end position="264"/>
    </location>
</feature>
<organism evidence="8 9">
    <name type="scientific">Halorubrum cibi</name>
    <dbReference type="NCBI Taxonomy" id="413815"/>
    <lineage>
        <taxon>Archaea</taxon>
        <taxon>Methanobacteriati</taxon>
        <taxon>Methanobacteriota</taxon>
        <taxon>Stenosarchaea group</taxon>
        <taxon>Halobacteria</taxon>
        <taxon>Halobacteriales</taxon>
        <taxon>Haloferacaceae</taxon>
        <taxon>Halorubrum</taxon>
    </lineage>
</organism>
<evidence type="ECO:0000256" key="1">
    <source>
        <dbReference type="ARBA" id="ARBA00022723"/>
    </source>
</evidence>
<dbReference type="GO" id="GO:0003676">
    <property type="term" value="F:nucleic acid binding"/>
    <property type="evidence" value="ECO:0007669"/>
    <property type="project" value="InterPro"/>
</dbReference>
<dbReference type="PROSITE" id="PS51857">
    <property type="entry name" value="CSD_2"/>
    <property type="match status" value="1"/>
</dbReference>
<keyword evidence="1" id="KW-0479">Metal-binding</keyword>
<dbReference type="PANTHER" id="PTHR24379">
    <property type="entry name" value="KRAB AND ZINC FINGER DOMAIN-CONTAINING"/>
    <property type="match status" value="1"/>
</dbReference>
<feature type="compositionally biased region" description="Polar residues" evidence="5">
    <location>
        <begin position="107"/>
        <end position="143"/>
    </location>
</feature>
<evidence type="ECO:0000313" key="9">
    <source>
        <dbReference type="Proteomes" id="UP000319712"/>
    </source>
</evidence>
<dbReference type="InterPro" id="IPR011129">
    <property type="entry name" value="CSD"/>
</dbReference>